<feature type="domain" description="Bacterial bifunctional deaminase-reductase C-terminal" evidence="4">
    <location>
        <begin position="4"/>
        <end position="215"/>
    </location>
</feature>
<organism evidence="5 6">
    <name type="scientific">Enterocloster alcoholdehydrogenati</name>
    <dbReference type="NCBI Taxonomy" id="2547410"/>
    <lineage>
        <taxon>Bacteria</taxon>
        <taxon>Bacillati</taxon>
        <taxon>Bacillota</taxon>
        <taxon>Clostridia</taxon>
        <taxon>Lachnospirales</taxon>
        <taxon>Lachnospiraceae</taxon>
        <taxon>Enterocloster</taxon>
    </lineage>
</organism>
<dbReference type="InterPro" id="IPR050765">
    <property type="entry name" value="Riboflavin_Biosynth_HTPR"/>
</dbReference>
<accession>A0ABQ0AXA2</accession>
<dbReference type="Pfam" id="PF01872">
    <property type="entry name" value="RibD_C"/>
    <property type="match status" value="1"/>
</dbReference>
<reference evidence="5 6" key="1">
    <citation type="submission" date="2024-04" db="EMBL/GenBank/DDBJ databases">
        <title>Defined microbial consortia suppress multidrug-resistant proinflammatory Enterobacteriaceae via ecological control.</title>
        <authorList>
            <person name="Furuichi M."/>
            <person name="Kawaguchi T."/>
            <person name="Pust M."/>
            <person name="Yasuma K."/>
            <person name="Plichta D."/>
            <person name="Hasegawa N."/>
            <person name="Ohya T."/>
            <person name="Bhattarai S."/>
            <person name="Sasajima S."/>
            <person name="Aoto Y."/>
            <person name="Tuganbaev T."/>
            <person name="Yaginuma M."/>
            <person name="Ueda M."/>
            <person name="Okahashi N."/>
            <person name="Amafuji K."/>
            <person name="Kiridooshi Y."/>
            <person name="Sugita K."/>
            <person name="Strazar M."/>
            <person name="Skelly A."/>
            <person name="Suda W."/>
            <person name="Hattori M."/>
            <person name="Nakamoto N."/>
            <person name="Caballero S."/>
            <person name="Norman J."/>
            <person name="Olle B."/>
            <person name="Tanoue T."/>
            <person name="Arita M."/>
            <person name="Bucci V."/>
            <person name="Atarashi K."/>
            <person name="Xavier R."/>
            <person name="Honda K."/>
        </authorList>
    </citation>
    <scope>NUCLEOTIDE SEQUENCE [LARGE SCALE GENOMIC DNA]</scope>
    <source>
        <strain evidence="6">f13</strain>
    </source>
</reference>
<evidence type="ECO:0000256" key="3">
    <source>
        <dbReference type="ARBA" id="ARBA00023002"/>
    </source>
</evidence>
<dbReference type="InterPro" id="IPR002734">
    <property type="entry name" value="RibDG_C"/>
</dbReference>
<evidence type="ECO:0000256" key="2">
    <source>
        <dbReference type="ARBA" id="ARBA00022857"/>
    </source>
</evidence>
<dbReference type="PANTHER" id="PTHR38011:SF7">
    <property type="entry name" value="2,5-DIAMINO-6-RIBOSYLAMINO-4(3H)-PYRIMIDINONE 5'-PHOSPHATE REDUCTASE"/>
    <property type="match status" value="1"/>
</dbReference>
<gene>
    <name evidence="5" type="ORF">F130042H8_17160</name>
</gene>
<sequence>MNRPYIISHMMTSLDGRIDCGMTAKLPGVEEYYAALNKLNLTATLSGRVTAQLEMAKKGEFEAKNKEPLNAEKFSKKISAKEYSIAVDTKGSLLWQEHSQVPLIIITSEAVAKEYLAYLDERNISWIACGKERINLAKAMEILAEEFGVKRLGIVGGGTINAGFLNEGLLDEISILLAPGIDGRKGMTAVFDGLPMETEPISLKLKNVAQYDSGALWLQYQTR</sequence>
<comment type="caution">
    <text evidence="5">The sequence shown here is derived from an EMBL/GenBank/DDBJ whole genome shotgun (WGS) entry which is preliminary data.</text>
</comment>
<dbReference type="RefSeq" id="WP_390469675.1">
    <property type="nucleotide sequence ID" value="NZ_BAABXL010000001.1"/>
</dbReference>
<keyword evidence="6" id="KW-1185">Reference proteome</keyword>
<protein>
    <submittedName>
        <fullName evidence="5">Dihydrofolate reductase family protein</fullName>
    </submittedName>
</protein>
<evidence type="ECO:0000313" key="5">
    <source>
        <dbReference type="EMBL" id="GAA6268656.1"/>
    </source>
</evidence>
<dbReference type="Gene3D" id="3.40.430.10">
    <property type="entry name" value="Dihydrofolate Reductase, subunit A"/>
    <property type="match status" value="1"/>
</dbReference>
<keyword evidence="2" id="KW-0521">NADP</keyword>
<dbReference type="PANTHER" id="PTHR38011">
    <property type="entry name" value="DIHYDROFOLATE REDUCTASE FAMILY PROTEIN (AFU_ORTHOLOGUE AFUA_8G06820)"/>
    <property type="match status" value="1"/>
</dbReference>
<proteinExistence type="predicted"/>
<evidence type="ECO:0000313" key="6">
    <source>
        <dbReference type="Proteomes" id="UP001600894"/>
    </source>
</evidence>
<dbReference type="EMBL" id="BAABXL010000001">
    <property type="protein sequence ID" value="GAA6268656.1"/>
    <property type="molecule type" value="Genomic_DNA"/>
</dbReference>
<dbReference type="SUPFAM" id="SSF53597">
    <property type="entry name" value="Dihydrofolate reductase-like"/>
    <property type="match status" value="1"/>
</dbReference>
<dbReference type="Proteomes" id="UP001600894">
    <property type="component" value="Unassembled WGS sequence"/>
</dbReference>
<evidence type="ECO:0000259" key="4">
    <source>
        <dbReference type="Pfam" id="PF01872"/>
    </source>
</evidence>
<comment type="pathway">
    <text evidence="1">Cofactor biosynthesis; riboflavin biosynthesis.</text>
</comment>
<dbReference type="InterPro" id="IPR024072">
    <property type="entry name" value="DHFR-like_dom_sf"/>
</dbReference>
<keyword evidence="3" id="KW-0560">Oxidoreductase</keyword>
<name>A0ABQ0AXA2_9FIRM</name>
<evidence type="ECO:0000256" key="1">
    <source>
        <dbReference type="ARBA" id="ARBA00005104"/>
    </source>
</evidence>